<feature type="region of interest" description="Disordered" evidence="5">
    <location>
        <begin position="362"/>
        <end position="422"/>
    </location>
</feature>
<dbReference type="GO" id="GO:0016020">
    <property type="term" value="C:membrane"/>
    <property type="evidence" value="ECO:0007669"/>
    <property type="project" value="UniProtKB-SubCell"/>
</dbReference>
<name>A0A6A7BZE8_9PEZI</name>
<evidence type="ECO:0000256" key="1">
    <source>
        <dbReference type="ARBA" id="ARBA00004167"/>
    </source>
</evidence>
<accession>A0A6A7BZE8</accession>
<keyword evidence="8" id="KW-1185">Reference proteome</keyword>
<dbReference type="Proteomes" id="UP000799421">
    <property type="component" value="Unassembled WGS sequence"/>
</dbReference>
<dbReference type="EMBL" id="MU005982">
    <property type="protein sequence ID" value="KAF2860367.1"/>
    <property type="molecule type" value="Genomic_DNA"/>
</dbReference>
<dbReference type="PANTHER" id="PTHR12883">
    <property type="entry name" value="ADIPOCYTE-SPECIFIC PROTEIN 4-RELATED"/>
    <property type="match status" value="1"/>
</dbReference>
<evidence type="ECO:0000256" key="5">
    <source>
        <dbReference type="SAM" id="MobiDB-lite"/>
    </source>
</evidence>
<dbReference type="PANTHER" id="PTHR12883:SF0">
    <property type="entry name" value="PAT COMPLEX SUBUNIT CCDC47"/>
    <property type="match status" value="1"/>
</dbReference>
<keyword evidence="4 6" id="KW-0472">Membrane</keyword>
<dbReference type="Pfam" id="PF07946">
    <property type="entry name" value="CCDC47"/>
    <property type="match status" value="1"/>
</dbReference>
<evidence type="ECO:0000313" key="7">
    <source>
        <dbReference type="EMBL" id="KAF2860367.1"/>
    </source>
</evidence>
<dbReference type="InterPro" id="IPR012879">
    <property type="entry name" value="CCDC47"/>
</dbReference>
<proteinExistence type="predicted"/>
<reference evidence="7" key="1">
    <citation type="journal article" date="2020" name="Stud. Mycol.">
        <title>101 Dothideomycetes genomes: a test case for predicting lifestyles and emergence of pathogens.</title>
        <authorList>
            <person name="Haridas S."/>
            <person name="Albert R."/>
            <person name="Binder M."/>
            <person name="Bloem J."/>
            <person name="Labutti K."/>
            <person name="Salamov A."/>
            <person name="Andreopoulos B."/>
            <person name="Baker S."/>
            <person name="Barry K."/>
            <person name="Bills G."/>
            <person name="Bluhm B."/>
            <person name="Cannon C."/>
            <person name="Castanera R."/>
            <person name="Culley D."/>
            <person name="Daum C."/>
            <person name="Ezra D."/>
            <person name="Gonzalez J."/>
            <person name="Henrissat B."/>
            <person name="Kuo A."/>
            <person name="Liang C."/>
            <person name="Lipzen A."/>
            <person name="Lutzoni F."/>
            <person name="Magnuson J."/>
            <person name="Mondo S."/>
            <person name="Nolan M."/>
            <person name="Ohm R."/>
            <person name="Pangilinan J."/>
            <person name="Park H.-J."/>
            <person name="Ramirez L."/>
            <person name="Alfaro M."/>
            <person name="Sun H."/>
            <person name="Tritt A."/>
            <person name="Yoshinaga Y."/>
            <person name="Zwiers L.-H."/>
            <person name="Turgeon B."/>
            <person name="Goodwin S."/>
            <person name="Spatafora J."/>
            <person name="Crous P."/>
            <person name="Grigoriev I."/>
        </authorList>
    </citation>
    <scope>NUCLEOTIDE SEQUENCE</scope>
    <source>
        <strain evidence="7">CBS 480.64</strain>
    </source>
</reference>
<dbReference type="GO" id="GO:0032469">
    <property type="term" value="P:endoplasmic reticulum calcium ion homeostasis"/>
    <property type="evidence" value="ECO:0007669"/>
    <property type="project" value="InterPro"/>
</dbReference>
<evidence type="ECO:0000256" key="3">
    <source>
        <dbReference type="ARBA" id="ARBA00022989"/>
    </source>
</evidence>
<protein>
    <submittedName>
        <fullName evidence="7">DUF1682-domain-containing protein</fullName>
    </submittedName>
</protein>
<organism evidence="7 8">
    <name type="scientific">Piedraia hortae CBS 480.64</name>
    <dbReference type="NCBI Taxonomy" id="1314780"/>
    <lineage>
        <taxon>Eukaryota</taxon>
        <taxon>Fungi</taxon>
        <taxon>Dikarya</taxon>
        <taxon>Ascomycota</taxon>
        <taxon>Pezizomycotina</taxon>
        <taxon>Dothideomycetes</taxon>
        <taxon>Dothideomycetidae</taxon>
        <taxon>Capnodiales</taxon>
        <taxon>Piedraiaceae</taxon>
        <taxon>Piedraia</taxon>
    </lineage>
</organism>
<evidence type="ECO:0000313" key="8">
    <source>
        <dbReference type="Proteomes" id="UP000799421"/>
    </source>
</evidence>
<comment type="subcellular location">
    <subcellularLocation>
        <location evidence="1">Membrane</location>
        <topology evidence="1">Single-pass membrane protein</topology>
    </subcellularLocation>
</comment>
<evidence type="ECO:0000256" key="6">
    <source>
        <dbReference type="SAM" id="Phobius"/>
    </source>
</evidence>
<gene>
    <name evidence="7" type="ORF">K470DRAFT_257972</name>
</gene>
<evidence type="ECO:0000256" key="4">
    <source>
        <dbReference type="ARBA" id="ARBA00023136"/>
    </source>
</evidence>
<feature type="transmembrane region" description="Helical" evidence="6">
    <location>
        <begin position="82"/>
        <end position="102"/>
    </location>
</feature>
<dbReference type="GO" id="GO:0005509">
    <property type="term" value="F:calcium ion binding"/>
    <property type="evidence" value="ECO:0007669"/>
    <property type="project" value="InterPro"/>
</dbReference>
<keyword evidence="3 6" id="KW-1133">Transmembrane helix</keyword>
<dbReference type="AlphaFoldDB" id="A0A6A7BZE8"/>
<dbReference type="GO" id="GO:0005783">
    <property type="term" value="C:endoplasmic reticulum"/>
    <property type="evidence" value="ECO:0007669"/>
    <property type="project" value="InterPro"/>
</dbReference>
<sequence>MAGLFNRVFGGQSSVSAGNVDSDADFADFAANPAPPSHAAPSAVVATSTSAAAAAAAVSPGPDAAVYTKWYRVWERTTPADFYQEMAIVPFLLLIILTYLWGSRANRGRAKQWMETHRPIMEAEFAQVGLGKGKADLKQKTLSEFTTYATGRQSVAWLDVKLQLYPRYNPSRWFGQWLISFFMESLPAPTERMEAVAVCFDGKEKTLLPLPPMASKDSAFDGFVWAIVHKDVMAKLRDERYDVSLTTTKEHPKLPVWTTVMSESAEVTQALLTPELIQAITDTGDDFEALIVSDMPVDAPKTVDDLTPQKRVSLLTKLNASSSASSLFSYFLRMPDQLVSTAHFRPEALRKVRATRQEELQRIRKAGESEKDVDRRSEAEKRKKEERDRKLKKMSAEEQRKFLEQEKKKEQRKDMARRSMRA</sequence>
<keyword evidence="2 6" id="KW-0812">Transmembrane</keyword>
<dbReference type="OrthoDB" id="10039147at2759"/>
<evidence type="ECO:0000256" key="2">
    <source>
        <dbReference type="ARBA" id="ARBA00022692"/>
    </source>
</evidence>